<sequence length="166" mass="18080">MHVAIISDTHDNLEALQAFIGKIRGRVDTIIHAGDIVSPFTLRALNGYKVYAVYGNNDGEKLLLKKVADDIGIVLEEPPLFTTISNKRLAVIHGASTPEKTERLVQALAKSGDFDIVVYGHTHKADVRKIGNTLVVNPGTLSGYLAGTRTFALIDLERFSVDLVEV</sequence>
<comment type="cofactor">
    <cofactor evidence="1">
        <name>a divalent metal cation</name>
        <dbReference type="ChEBI" id="CHEBI:60240"/>
    </cofactor>
</comment>
<keyword evidence="1" id="KW-0479">Metal-binding</keyword>
<dbReference type="PANTHER" id="PTHR43165">
    <property type="entry name" value="METALLOPHOSPHOESTERASE"/>
    <property type="match status" value="1"/>
</dbReference>
<keyword evidence="4" id="KW-1185">Reference proteome</keyword>
<dbReference type="Gene3D" id="3.60.21.10">
    <property type="match status" value="1"/>
</dbReference>
<dbReference type="RefSeq" id="WP_052883396.1">
    <property type="nucleotide sequence ID" value="NZ_CP009961.1"/>
</dbReference>
<evidence type="ECO:0000313" key="3">
    <source>
        <dbReference type="EMBL" id="AKG38071.1"/>
    </source>
</evidence>
<evidence type="ECO:0000256" key="1">
    <source>
        <dbReference type="RuleBase" id="RU362039"/>
    </source>
</evidence>
<gene>
    <name evidence="3" type="ORF">MA03_00500</name>
</gene>
<dbReference type="CDD" id="cd00841">
    <property type="entry name" value="MPP_YfcE"/>
    <property type="match status" value="1"/>
</dbReference>
<name>A0A0F7CKQ5_9CREN</name>
<dbReference type="InterPro" id="IPR024654">
    <property type="entry name" value="Calcineurin-like_PHP_lpxH"/>
</dbReference>
<dbReference type="Pfam" id="PF12850">
    <property type="entry name" value="Metallophos_2"/>
    <property type="match status" value="1"/>
</dbReference>
<proteinExistence type="inferred from homology"/>
<protein>
    <recommendedName>
        <fullName evidence="1">Phosphoesterase</fullName>
        <ecNumber evidence="1">3.1.4.-</ecNumber>
    </recommendedName>
</protein>
<reference evidence="3 4" key="1">
    <citation type="journal article" date="2015" name="Stand. Genomic Sci.">
        <title>Complete genome sequence of and proposal of Thermofilum uzonense sp. nov. a novel hyperthermophilic crenarchaeon and emended description of the genus Thermofilum.</title>
        <authorList>
            <person name="Toshchakov S.V."/>
            <person name="Korzhenkov A.A."/>
            <person name="Samarov N.I."/>
            <person name="Mazunin I.O."/>
            <person name="Mozhey O.I."/>
            <person name="Shmyr I.S."/>
            <person name="Derbikova K.S."/>
            <person name="Taranov E.A."/>
            <person name="Dominova I.N."/>
            <person name="Bonch-Osmolovskaya E.A."/>
            <person name="Patrushev M.V."/>
            <person name="Podosokorskaya O.A."/>
            <person name="Kublanov I.V."/>
        </authorList>
    </citation>
    <scope>NUCLEOTIDE SEQUENCE [LARGE SCALE GENOMIC DNA]</scope>
    <source>
        <strain evidence="3 4">1807-2</strain>
    </source>
</reference>
<evidence type="ECO:0000259" key="2">
    <source>
        <dbReference type="Pfam" id="PF12850"/>
    </source>
</evidence>
<dbReference type="Proteomes" id="UP000067434">
    <property type="component" value="Chromosome"/>
</dbReference>
<dbReference type="STRING" id="1550241.MA03_00500"/>
<dbReference type="EC" id="3.1.4.-" evidence="1"/>
<dbReference type="InterPro" id="IPR053193">
    <property type="entry name" value="MetalloPDE_YfcE-like"/>
</dbReference>
<dbReference type="InterPro" id="IPR041802">
    <property type="entry name" value="MPP_YfcE"/>
</dbReference>
<dbReference type="EMBL" id="CP009961">
    <property type="protein sequence ID" value="AKG38071.1"/>
    <property type="molecule type" value="Genomic_DNA"/>
</dbReference>
<dbReference type="NCBIfam" id="TIGR00040">
    <property type="entry name" value="yfcE"/>
    <property type="match status" value="1"/>
</dbReference>
<comment type="similarity">
    <text evidence="1">Belongs to the metallophosphoesterase superfamily. YfcE family.</text>
</comment>
<dbReference type="GO" id="GO:0046872">
    <property type="term" value="F:metal ion binding"/>
    <property type="evidence" value="ECO:0007669"/>
    <property type="project" value="UniProtKB-KW"/>
</dbReference>
<dbReference type="InterPro" id="IPR000979">
    <property type="entry name" value="Phosphodiesterase_MJ0936/Vps29"/>
</dbReference>
<dbReference type="SUPFAM" id="SSF56300">
    <property type="entry name" value="Metallo-dependent phosphatases"/>
    <property type="match status" value="1"/>
</dbReference>
<organism evidence="3 4">
    <name type="scientific">Infirmifilum uzonense</name>
    <dbReference type="NCBI Taxonomy" id="1550241"/>
    <lineage>
        <taxon>Archaea</taxon>
        <taxon>Thermoproteota</taxon>
        <taxon>Thermoprotei</taxon>
        <taxon>Thermofilales</taxon>
        <taxon>Thermofilaceae</taxon>
        <taxon>Infirmifilum</taxon>
    </lineage>
</organism>
<dbReference type="InterPro" id="IPR029052">
    <property type="entry name" value="Metallo-depent_PP-like"/>
</dbReference>
<dbReference type="PATRIC" id="fig|1550241.5.peg.102"/>
<dbReference type="GO" id="GO:0016787">
    <property type="term" value="F:hydrolase activity"/>
    <property type="evidence" value="ECO:0007669"/>
    <property type="project" value="UniProtKB-UniRule"/>
</dbReference>
<feature type="domain" description="Calcineurin-like phosphoesterase" evidence="2">
    <location>
        <begin position="1"/>
        <end position="157"/>
    </location>
</feature>
<accession>A0A0F7CKQ5</accession>
<dbReference type="HOGENOM" id="CLU_063749_4_0_2"/>
<dbReference type="OrthoDB" id="9959at2157"/>
<dbReference type="AlphaFoldDB" id="A0A0F7CKQ5"/>
<dbReference type="KEGG" id="thf:MA03_00500"/>
<evidence type="ECO:0000313" key="4">
    <source>
        <dbReference type="Proteomes" id="UP000067434"/>
    </source>
</evidence>
<dbReference type="PANTHER" id="PTHR43165:SF1">
    <property type="entry name" value="PHOSPHODIESTERASE MJ0936"/>
    <property type="match status" value="1"/>
</dbReference>
<dbReference type="GeneID" id="25400665"/>